<evidence type="ECO:0000313" key="4">
    <source>
        <dbReference type="Proteomes" id="UP000747542"/>
    </source>
</evidence>
<dbReference type="Pfam" id="PF00651">
    <property type="entry name" value="BTB"/>
    <property type="match status" value="1"/>
</dbReference>
<feature type="domain" description="BTB" evidence="2">
    <location>
        <begin position="52"/>
        <end position="101"/>
    </location>
</feature>
<feature type="compositionally biased region" description="Low complexity" evidence="1">
    <location>
        <begin position="1143"/>
        <end position="1157"/>
    </location>
</feature>
<feature type="compositionally biased region" description="Polar residues" evidence="1">
    <location>
        <begin position="609"/>
        <end position="618"/>
    </location>
</feature>
<dbReference type="PANTHER" id="PTHR45774">
    <property type="entry name" value="BTB/POZ DOMAIN-CONTAINING"/>
    <property type="match status" value="1"/>
</dbReference>
<dbReference type="CDD" id="cd18186">
    <property type="entry name" value="BTB_POZ_ZBTB_KLHL-like"/>
    <property type="match status" value="1"/>
</dbReference>
<dbReference type="EMBL" id="JAHLQT010038254">
    <property type="protein sequence ID" value="KAG7157023.1"/>
    <property type="molecule type" value="Genomic_DNA"/>
</dbReference>
<dbReference type="InterPro" id="IPR038648">
    <property type="entry name" value="PHR_sf"/>
</dbReference>
<evidence type="ECO:0000259" key="2">
    <source>
        <dbReference type="Pfam" id="PF00651"/>
    </source>
</evidence>
<feature type="compositionally biased region" description="Low complexity" evidence="1">
    <location>
        <begin position="1049"/>
        <end position="1071"/>
    </location>
</feature>
<feature type="region of interest" description="Disordered" evidence="1">
    <location>
        <begin position="933"/>
        <end position="1205"/>
    </location>
</feature>
<dbReference type="Gene3D" id="2.60.120.820">
    <property type="entry name" value="PHR domain"/>
    <property type="match status" value="1"/>
</dbReference>
<feature type="non-terminal residue" evidence="3">
    <location>
        <position position="1"/>
    </location>
</feature>
<feature type="compositionally biased region" description="Polar residues" evidence="1">
    <location>
        <begin position="824"/>
        <end position="838"/>
    </location>
</feature>
<feature type="compositionally biased region" description="Basic and acidic residues" evidence="1">
    <location>
        <begin position="537"/>
        <end position="556"/>
    </location>
</feature>
<feature type="compositionally biased region" description="Low complexity" evidence="1">
    <location>
        <begin position="754"/>
        <end position="780"/>
    </location>
</feature>
<dbReference type="InterPro" id="IPR000210">
    <property type="entry name" value="BTB/POZ_dom"/>
</dbReference>
<feature type="compositionally biased region" description="Basic and acidic residues" evidence="1">
    <location>
        <begin position="637"/>
        <end position="678"/>
    </location>
</feature>
<feature type="compositionally biased region" description="Basic and acidic residues" evidence="1">
    <location>
        <begin position="567"/>
        <end position="584"/>
    </location>
</feature>
<feature type="compositionally biased region" description="Basic and acidic residues" evidence="1">
    <location>
        <begin position="1195"/>
        <end position="1205"/>
    </location>
</feature>
<feature type="compositionally biased region" description="Low complexity" evidence="1">
    <location>
        <begin position="802"/>
        <end position="818"/>
    </location>
</feature>
<accession>A0A8J5JJB0</accession>
<feature type="region of interest" description="Disordered" evidence="1">
    <location>
        <begin position="448"/>
        <end position="920"/>
    </location>
</feature>
<feature type="compositionally biased region" description="Low complexity" evidence="1">
    <location>
        <begin position="839"/>
        <end position="888"/>
    </location>
</feature>
<evidence type="ECO:0000313" key="3">
    <source>
        <dbReference type="EMBL" id="KAG7157023.1"/>
    </source>
</evidence>
<feature type="compositionally biased region" description="Low complexity" evidence="1">
    <location>
        <begin position="967"/>
        <end position="1028"/>
    </location>
</feature>
<feature type="compositionally biased region" description="Polar residues" evidence="1">
    <location>
        <begin position="1074"/>
        <end position="1104"/>
    </location>
</feature>
<gene>
    <name evidence="3" type="primary">Btbd6-L4</name>
    <name evidence="3" type="ORF">Hamer_G020308</name>
</gene>
<evidence type="ECO:0000256" key="1">
    <source>
        <dbReference type="SAM" id="MobiDB-lite"/>
    </source>
</evidence>
<dbReference type="Proteomes" id="UP000747542">
    <property type="component" value="Unassembled WGS sequence"/>
</dbReference>
<feature type="compositionally biased region" description="Polar residues" evidence="1">
    <location>
        <begin position="726"/>
        <end position="745"/>
    </location>
</feature>
<dbReference type="Gene3D" id="3.30.710.10">
    <property type="entry name" value="Potassium Channel Kv1.1, Chain A"/>
    <property type="match status" value="1"/>
</dbReference>
<protein>
    <submittedName>
        <fullName evidence="3">BTB/POZ domain-containing protein 6-like 4</fullName>
    </submittedName>
</protein>
<comment type="caution">
    <text evidence="3">The sequence shown here is derived from an EMBL/GenBank/DDBJ whole genome shotgun (WGS) entry which is preliminary data.</text>
</comment>
<name>A0A8J5JJB0_HOMAM</name>
<feature type="compositionally biased region" description="Low complexity" evidence="1">
    <location>
        <begin position="1105"/>
        <end position="1123"/>
    </location>
</feature>
<reference evidence="3" key="1">
    <citation type="journal article" date="2021" name="Sci. Adv.">
        <title>The American lobster genome reveals insights on longevity, neural, and immune adaptations.</title>
        <authorList>
            <person name="Polinski J.M."/>
            <person name="Zimin A.V."/>
            <person name="Clark K.F."/>
            <person name="Kohn A.B."/>
            <person name="Sadowski N."/>
            <person name="Timp W."/>
            <person name="Ptitsyn A."/>
            <person name="Khanna P."/>
            <person name="Romanova D.Y."/>
            <person name="Williams P."/>
            <person name="Greenwood S.J."/>
            <person name="Moroz L.L."/>
            <person name="Walt D.R."/>
            <person name="Bodnar A.G."/>
        </authorList>
    </citation>
    <scope>NUCLEOTIDE SEQUENCE</scope>
    <source>
        <strain evidence="3">GMGI-L3</strain>
    </source>
</reference>
<dbReference type="PANTHER" id="PTHR45774:SF3">
    <property type="entry name" value="BTB (POZ) DOMAIN-CONTAINING 2B-RELATED"/>
    <property type="match status" value="1"/>
</dbReference>
<dbReference type="AlphaFoldDB" id="A0A8J5JJB0"/>
<keyword evidence="4" id="KW-1185">Reference proteome</keyword>
<dbReference type="SUPFAM" id="SSF54695">
    <property type="entry name" value="POZ domain"/>
    <property type="match status" value="1"/>
</dbReference>
<sequence length="1205" mass="131222">MNDSQLAGTGEMTVVERLRYLLDTGQFADVNIRVGQGQNVTVFKVCPNPGPNEVTTIRVTDMNPKDFEHILKYIYTDHIDCKKISVAFELLRASRKWGLAGLGIKSLTYLEEFVDNFEPKTDDVNTNLFELLVLSEETLNEMSEKCWQILVKHATEVIPCEGYLNLSQVMAKKVICHKDIKFENQLKLFEAIRDWGLRYIQNHNLKLTHLGNVVEELIKVIDFDRISDADFINTVLTSECLGKAEVIAFFMTHGLEIPRNLDFNNNKQVSGTMMVLYPRMALTGSVPICSLTQNGSVLEFNKVCRFRKGYRCPQKELLGVGFGFLFSCTDMGISVHCQGPWETRQWTDIAQSYCRVSGEKQETADVRLMFFHPVRIEANQSYKVMVKTVRMSQGSSEVELWGGTGGLYCVETEDAAFHFIKAAVDPNTSVEESDGDTKPGIITELLYQMDTGENTTPTTGAPRRRRPPSEVEEVEESSSPRRRRPEPPEEQKPVQSSPMRRRTGAEASLKVPEIPYVRKRSPPADDQKTPEAPPLCRRRESTETSSRKTSAEEYKPESFSTNRWRTRTRETETEYKKSPVEEYKPSSFSTNRWISRPKEDKTGTEKTTSDTSSYTSQKKTTEEYKPESFTSNRWRTRSKEEGTDTKKTLDVSRKASTEETKPETDRWRSKPQEEKKDTPFGVRRYSKSDESTVTHPFMRRRESKDTNAEIPFYLRPRPSQSEETKTTTGSAYSRSRWGSSATNSIAAKEDKPSTDTTSRSRFLRSSDSISSPSLRSTGSSTLFSRYGSARDTPLSRTRDTSLSRYGGSSGSSYLSSRYEPATSAGGTDTNSSDSSVSKYTTTPSTGAQSTSSSSYSRRYSSSSAPPGGYSSRYDSSASSGSGLSGVTSRYTIPAAAKEPVRYTSSVPIREPVRYGTSTLGSSSKLAALSAKYGSSAGSTSTSSGISRYGTSTSGSGSNLAALSAKYSPSAGSSNTSSGVSSRYGTSGSSDTSNGSSARYGSLSSSTSGPNRYGSTTSTSGSGSVLGSTKYDSSSATGRYGSPAPTSSRYGSPAPTSGSSSSYSSKYGLSAPAGGSSTLGGSSRYGSPGPTTSKYSSPAPTTSRYSSPAPTTSRYSSPTPTSSTGLITRYGSSGPGSDSGAKYGSGSTLSSLRTSTSGKDCDLCPTSRTNRYGSSTTSTRASSPVTAGKYSSAENSRSKWDSDGGR</sequence>
<feature type="compositionally biased region" description="Polar residues" evidence="1">
    <location>
        <begin position="1165"/>
        <end position="1184"/>
    </location>
</feature>
<organism evidence="3 4">
    <name type="scientific">Homarus americanus</name>
    <name type="common">American lobster</name>
    <dbReference type="NCBI Taxonomy" id="6706"/>
    <lineage>
        <taxon>Eukaryota</taxon>
        <taxon>Metazoa</taxon>
        <taxon>Ecdysozoa</taxon>
        <taxon>Arthropoda</taxon>
        <taxon>Crustacea</taxon>
        <taxon>Multicrustacea</taxon>
        <taxon>Malacostraca</taxon>
        <taxon>Eumalacostraca</taxon>
        <taxon>Eucarida</taxon>
        <taxon>Decapoda</taxon>
        <taxon>Pleocyemata</taxon>
        <taxon>Astacidea</taxon>
        <taxon>Nephropoidea</taxon>
        <taxon>Nephropidae</taxon>
        <taxon>Homarus</taxon>
    </lineage>
</organism>
<dbReference type="Gene3D" id="1.25.40.420">
    <property type="match status" value="1"/>
</dbReference>
<feature type="compositionally biased region" description="Basic and acidic residues" evidence="1">
    <location>
        <begin position="596"/>
        <end position="608"/>
    </location>
</feature>
<dbReference type="InterPro" id="IPR011333">
    <property type="entry name" value="SKP1/BTB/POZ_sf"/>
</dbReference>
<feature type="compositionally biased region" description="Low complexity" evidence="1">
    <location>
        <begin position="933"/>
        <end position="957"/>
    </location>
</feature>
<proteinExistence type="predicted"/>